<sequence length="93" mass="10735">MKKKQRKKWRKKKKKKKKKKKERERPSGVARLRGSARRGDPTTPARATRRASRSLRWWGRCRLAGTRRNGGVLVGRPGRERESGVAVCQSPQS</sequence>
<gene>
    <name evidence="2" type="ORF">EAI_12454</name>
</gene>
<dbReference type="AlphaFoldDB" id="E2BXU1"/>
<evidence type="ECO:0000313" key="3">
    <source>
        <dbReference type="Proteomes" id="UP000008237"/>
    </source>
</evidence>
<feature type="region of interest" description="Disordered" evidence="1">
    <location>
        <begin position="1"/>
        <end position="53"/>
    </location>
</feature>
<dbReference type="Proteomes" id="UP000008237">
    <property type="component" value="Unassembled WGS sequence"/>
</dbReference>
<proteinExistence type="predicted"/>
<name>E2BXU1_HARSA</name>
<dbReference type="InParanoid" id="E2BXU1"/>
<evidence type="ECO:0000313" key="2">
    <source>
        <dbReference type="EMBL" id="EFN79498.1"/>
    </source>
</evidence>
<feature type="region of interest" description="Disordered" evidence="1">
    <location>
        <begin position="68"/>
        <end position="93"/>
    </location>
</feature>
<reference evidence="2 3" key="1">
    <citation type="journal article" date="2010" name="Science">
        <title>Genomic comparison of the ants Camponotus floridanus and Harpegnathos saltator.</title>
        <authorList>
            <person name="Bonasio R."/>
            <person name="Zhang G."/>
            <person name="Ye C."/>
            <person name="Mutti N.S."/>
            <person name="Fang X."/>
            <person name="Qin N."/>
            <person name="Donahue G."/>
            <person name="Yang P."/>
            <person name="Li Q."/>
            <person name="Li C."/>
            <person name="Zhang P."/>
            <person name="Huang Z."/>
            <person name="Berger S.L."/>
            <person name="Reinberg D."/>
            <person name="Wang J."/>
            <person name="Liebig J."/>
        </authorList>
    </citation>
    <scope>NUCLEOTIDE SEQUENCE [LARGE SCALE GENOMIC DNA]</scope>
    <source>
        <strain evidence="2 3">R22 G/1</strain>
    </source>
</reference>
<dbReference type="EMBL" id="GL451314">
    <property type="protein sequence ID" value="EFN79498.1"/>
    <property type="molecule type" value="Genomic_DNA"/>
</dbReference>
<evidence type="ECO:0000256" key="1">
    <source>
        <dbReference type="SAM" id="MobiDB-lite"/>
    </source>
</evidence>
<protein>
    <submittedName>
        <fullName evidence="2">Uncharacterized protein</fullName>
    </submittedName>
</protein>
<feature type="compositionally biased region" description="Basic residues" evidence="1">
    <location>
        <begin position="1"/>
        <end position="22"/>
    </location>
</feature>
<accession>E2BXU1</accession>
<keyword evidence="3" id="KW-1185">Reference proteome</keyword>
<organism evidence="3">
    <name type="scientific">Harpegnathos saltator</name>
    <name type="common">Jerdon's jumping ant</name>
    <dbReference type="NCBI Taxonomy" id="610380"/>
    <lineage>
        <taxon>Eukaryota</taxon>
        <taxon>Metazoa</taxon>
        <taxon>Ecdysozoa</taxon>
        <taxon>Arthropoda</taxon>
        <taxon>Hexapoda</taxon>
        <taxon>Insecta</taxon>
        <taxon>Pterygota</taxon>
        <taxon>Neoptera</taxon>
        <taxon>Endopterygota</taxon>
        <taxon>Hymenoptera</taxon>
        <taxon>Apocrita</taxon>
        <taxon>Aculeata</taxon>
        <taxon>Formicoidea</taxon>
        <taxon>Formicidae</taxon>
        <taxon>Ponerinae</taxon>
        <taxon>Ponerini</taxon>
        <taxon>Harpegnathos</taxon>
    </lineage>
</organism>